<dbReference type="EMBL" id="CM007387">
    <property type="protein sequence ID" value="ONK62977.1"/>
    <property type="molecule type" value="Genomic_DNA"/>
</dbReference>
<dbReference type="SUPFAM" id="SSF48208">
    <property type="entry name" value="Six-hairpin glycosidases"/>
    <property type="match status" value="1"/>
</dbReference>
<name>A0A5P1ECN9_ASPOF</name>
<gene>
    <name evidence="1" type="ORF">A4U43_C07F10120</name>
</gene>
<dbReference type="PANTHER" id="PTHR42899:SF1">
    <property type="entry name" value="SPERMATOGENESIS-ASSOCIATED PROTEIN 20"/>
    <property type="match status" value="1"/>
</dbReference>
<keyword evidence="2" id="KW-1185">Reference proteome</keyword>
<dbReference type="Proteomes" id="UP000243459">
    <property type="component" value="Chromosome 7"/>
</dbReference>
<dbReference type="Gramene" id="ONK62977">
    <property type="protein sequence ID" value="ONK62977"/>
    <property type="gene ID" value="A4U43_C07F10120"/>
</dbReference>
<dbReference type="InterPro" id="IPR012341">
    <property type="entry name" value="6hp_glycosidase-like_sf"/>
</dbReference>
<accession>A0A5P1ECN9</accession>
<dbReference type="Gene3D" id="1.50.10.10">
    <property type="match status" value="1"/>
</dbReference>
<dbReference type="GO" id="GO:0009507">
    <property type="term" value="C:chloroplast"/>
    <property type="evidence" value="ECO:0007669"/>
    <property type="project" value="TreeGrafter"/>
</dbReference>
<reference evidence="2" key="1">
    <citation type="journal article" date="2017" name="Nat. Commun.">
        <title>The asparagus genome sheds light on the origin and evolution of a young Y chromosome.</title>
        <authorList>
            <person name="Harkess A."/>
            <person name="Zhou J."/>
            <person name="Xu C."/>
            <person name="Bowers J.E."/>
            <person name="Van der Hulst R."/>
            <person name="Ayyampalayam S."/>
            <person name="Mercati F."/>
            <person name="Riccardi P."/>
            <person name="McKain M.R."/>
            <person name="Kakrana A."/>
            <person name="Tang H."/>
            <person name="Ray J."/>
            <person name="Groenendijk J."/>
            <person name="Arikit S."/>
            <person name="Mathioni S.M."/>
            <person name="Nakano M."/>
            <person name="Shan H."/>
            <person name="Telgmann-Rauber A."/>
            <person name="Kanno A."/>
            <person name="Yue Z."/>
            <person name="Chen H."/>
            <person name="Li W."/>
            <person name="Chen Y."/>
            <person name="Xu X."/>
            <person name="Zhang Y."/>
            <person name="Luo S."/>
            <person name="Chen H."/>
            <person name="Gao J."/>
            <person name="Mao Z."/>
            <person name="Pires J.C."/>
            <person name="Luo M."/>
            <person name="Kudrna D."/>
            <person name="Wing R.A."/>
            <person name="Meyers B.C."/>
            <person name="Yi K."/>
            <person name="Kong H."/>
            <person name="Lavrijsen P."/>
            <person name="Sunseri F."/>
            <person name="Falavigna A."/>
            <person name="Ye Y."/>
            <person name="Leebens-Mack J.H."/>
            <person name="Chen G."/>
        </authorList>
    </citation>
    <scope>NUCLEOTIDE SEQUENCE [LARGE SCALE GENOMIC DNA]</scope>
    <source>
        <strain evidence="2">cv. DH0086</strain>
    </source>
</reference>
<evidence type="ECO:0000313" key="1">
    <source>
        <dbReference type="EMBL" id="ONK62977.1"/>
    </source>
</evidence>
<sequence>MASKVGMPLDEYSRILGECREKLFNVRSSRPRPHLDDKVIVSWNGLAISSFARASRILKAEANETKFYFPVVGCDSCEYLEVAETAAKFIKNKLYDVQTKRLRHSFRNGPSKATGFLDDYAFLISGLLDLYEYGGRMDWLIWAIELQATQDELFLDRDGGGYFNTPGEDPSVLLRVKEDYDGAEPSGNSVSAVNLIRLSSMVAGGRSEYFRRTAVHLLAVFEKRLKDQSIAVPLMCCATDMLSVPSRKQVVLVGDKNSTEFHNMVAAVYASYDLNRTVIQIDPSNKEDMGFWETYNQNIAQMAEGSPADKTVAHVCQNFVCSAPVADPVALQDLLKKGTFSASSR</sequence>
<dbReference type="InterPro" id="IPR008928">
    <property type="entry name" value="6-hairpin_glycosidase_sf"/>
</dbReference>
<organism evidence="1 2">
    <name type="scientific">Asparagus officinalis</name>
    <name type="common">Garden asparagus</name>
    <dbReference type="NCBI Taxonomy" id="4686"/>
    <lineage>
        <taxon>Eukaryota</taxon>
        <taxon>Viridiplantae</taxon>
        <taxon>Streptophyta</taxon>
        <taxon>Embryophyta</taxon>
        <taxon>Tracheophyta</taxon>
        <taxon>Spermatophyta</taxon>
        <taxon>Magnoliopsida</taxon>
        <taxon>Liliopsida</taxon>
        <taxon>Asparagales</taxon>
        <taxon>Asparagaceae</taxon>
        <taxon>Asparagoideae</taxon>
        <taxon>Asparagus</taxon>
    </lineage>
</organism>
<dbReference type="PANTHER" id="PTHR42899">
    <property type="entry name" value="SPERMATOGENESIS-ASSOCIATED PROTEIN 20"/>
    <property type="match status" value="1"/>
</dbReference>
<dbReference type="AlphaFoldDB" id="A0A5P1ECN9"/>
<evidence type="ECO:0000313" key="2">
    <source>
        <dbReference type="Proteomes" id="UP000243459"/>
    </source>
</evidence>
<dbReference type="InterPro" id="IPR024705">
    <property type="entry name" value="Ssp411"/>
</dbReference>
<protein>
    <submittedName>
        <fullName evidence="1">Uncharacterized protein</fullName>
    </submittedName>
</protein>
<proteinExistence type="predicted"/>
<dbReference type="OMA" id="AFIDIVW"/>
<dbReference type="GO" id="GO:0005975">
    <property type="term" value="P:carbohydrate metabolic process"/>
    <property type="evidence" value="ECO:0007669"/>
    <property type="project" value="InterPro"/>
</dbReference>